<name>E5LCI6_PLADU</name>
<dbReference type="InterPro" id="IPR043158">
    <property type="entry name" value="Wnt_C"/>
</dbReference>
<evidence type="ECO:0000256" key="6">
    <source>
        <dbReference type="ARBA" id="ARBA00022687"/>
    </source>
</evidence>
<dbReference type="PRINTS" id="PR01349">
    <property type="entry name" value="WNTPROTEIN"/>
</dbReference>
<keyword evidence="3 10" id="KW-0217">Developmental protein</keyword>
<dbReference type="InterPro" id="IPR005817">
    <property type="entry name" value="Wnt"/>
</dbReference>
<proteinExistence type="evidence at transcript level"/>
<keyword evidence="7" id="KW-1015">Disulfide bond</keyword>
<keyword evidence="4" id="KW-0964">Secreted</keyword>
<dbReference type="CDD" id="cd19339">
    <property type="entry name" value="Wnt_Wnt7"/>
    <property type="match status" value="1"/>
</dbReference>
<dbReference type="Pfam" id="PF00110">
    <property type="entry name" value="wnt"/>
    <property type="match status" value="1"/>
</dbReference>
<accession>E5LCI6</accession>
<keyword evidence="5" id="KW-0272">Extracellular matrix</keyword>
<evidence type="ECO:0000256" key="5">
    <source>
        <dbReference type="ARBA" id="ARBA00022530"/>
    </source>
</evidence>
<dbReference type="GO" id="GO:0045165">
    <property type="term" value="P:cell fate commitment"/>
    <property type="evidence" value="ECO:0007669"/>
    <property type="project" value="TreeGrafter"/>
</dbReference>
<dbReference type="GO" id="GO:0030182">
    <property type="term" value="P:neuron differentiation"/>
    <property type="evidence" value="ECO:0007669"/>
    <property type="project" value="TreeGrafter"/>
</dbReference>
<dbReference type="EMBL" id="HQ413682">
    <property type="protein sequence ID" value="ADR81923.2"/>
    <property type="molecule type" value="mRNA"/>
</dbReference>
<evidence type="ECO:0000256" key="2">
    <source>
        <dbReference type="ARBA" id="ARBA00005683"/>
    </source>
</evidence>
<dbReference type="PROSITE" id="PS00246">
    <property type="entry name" value="WNT1"/>
    <property type="match status" value="1"/>
</dbReference>
<dbReference type="InterPro" id="IPR018161">
    <property type="entry name" value="Wnt_CS"/>
</dbReference>
<dbReference type="FunFam" id="3.30.2460.20:FF:000001">
    <property type="entry name" value="Wnt homolog"/>
    <property type="match status" value="1"/>
</dbReference>
<evidence type="ECO:0000256" key="1">
    <source>
        <dbReference type="ARBA" id="ARBA00004498"/>
    </source>
</evidence>
<dbReference type="Gene3D" id="3.30.2460.20">
    <property type="match status" value="1"/>
</dbReference>
<reference evidence="11" key="2">
    <citation type="submission" date="2011-08" db="EMBL/GenBank/DDBJ databases">
        <authorList>
            <person name="Balavoine G."/>
        </authorList>
    </citation>
    <scope>NUCLEOTIDE SEQUENCE</scope>
</reference>
<organism evidence="11">
    <name type="scientific">Platynereis dumerilii</name>
    <name type="common">Dumeril's clam worm</name>
    <dbReference type="NCBI Taxonomy" id="6359"/>
    <lineage>
        <taxon>Eukaryota</taxon>
        <taxon>Metazoa</taxon>
        <taxon>Spiralia</taxon>
        <taxon>Lophotrochozoa</taxon>
        <taxon>Annelida</taxon>
        <taxon>Polychaeta</taxon>
        <taxon>Errantia</taxon>
        <taxon>Phyllodocida</taxon>
        <taxon>Nereididae</taxon>
        <taxon>Platynereis</taxon>
    </lineage>
</organism>
<dbReference type="GO" id="GO:0005125">
    <property type="term" value="F:cytokine activity"/>
    <property type="evidence" value="ECO:0007669"/>
    <property type="project" value="TreeGrafter"/>
</dbReference>
<comment type="function">
    <text evidence="10">Ligand for members of the frizzled family of seven transmembrane receptors.</text>
</comment>
<protein>
    <recommendedName>
        <fullName evidence="10">Protein Wnt</fullName>
    </recommendedName>
</protein>
<dbReference type="SMR" id="E5LCI6"/>
<evidence type="ECO:0000256" key="10">
    <source>
        <dbReference type="RuleBase" id="RU003500"/>
    </source>
</evidence>
<comment type="subcellular location">
    <subcellularLocation>
        <location evidence="1 10">Secreted</location>
        <location evidence="1 10">Extracellular space</location>
        <location evidence="1 10">Extracellular matrix</location>
    </subcellularLocation>
</comment>
<dbReference type="GO" id="GO:0005615">
    <property type="term" value="C:extracellular space"/>
    <property type="evidence" value="ECO:0007669"/>
    <property type="project" value="TreeGrafter"/>
</dbReference>
<sequence length="371" mass="41070">MLLLRGLGHRSPTASGILLVLVALFCCWAVDASFFLGDLGALSSVVALGANLICNKVPGLTPRQRTICRSRPDAIAAVGQGASLASSECLFQFRKHRWNCSFPPGTEPIFGPVQLAGTKEAAFMYAIRAAGVAFAITQSCSSGNLTSCGCDKLRHQAGGGRRPSQQDFNWGGCSVDVRYGLKFSRVFIDAREVDEDSRSLMNLHNNRAGRKALKDLMARDCKCHGVSGSCTLRTCWRTLPSFRSIGASLMRRYNRARQVMPIKGRRARTPIFLKLKKARRPNKKPRRADLVYLRHSPNYCENDPLTGSLGTRGRQCNRTSTGTDGCGMLCCGRGYNTHQFMRTWKCNCKFHWCCKVTCQNCSERSQIFTCK</sequence>
<keyword evidence="8" id="KW-0325">Glycoprotein</keyword>
<keyword evidence="6 10" id="KW-0879">Wnt signaling pathway</keyword>
<reference evidence="11" key="1">
    <citation type="journal article" date="2010" name="BMC Evol. Biol.">
        <title>Conservation, loss, and redeployment of Wnt ligands in protostomes: implications for understanding the evolution of segment formation.</title>
        <authorList>
            <person name="Janssen R."/>
            <person name="Le Gouar M."/>
            <person name="Pechmann M."/>
            <person name="Poulin F."/>
            <person name="Bolognesi R."/>
            <person name="Schwager E.E."/>
            <person name="Hopfen C."/>
            <person name="Colbourne J.K."/>
            <person name="Budd G.E."/>
            <person name="Brown S.J."/>
            <person name="Prpic N.M."/>
            <person name="Kosiol C."/>
            <person name="Vervoort M."/>
            <person name="Damen W.G."/>
            <person name="Balavoine G."/>
            <person name="McGregor A.P."/>
        </authorList>
    </citation>
    <scope>NUCLEOTIDE SEQUENCE</scope>
</reference>
<evidence type="ECO:0000256" key="8">
    <source>
        <dbReference type="ARBA" id="ARBA00023180"/>
    </source>
</evidence>
<keyword evidence="9" id="KW-0449">Lipoprotein</keyword>
<dbReference type="AlphaFoldDB" id="E5LCI6"/>
<dbReference type="GO" id="GO:0060070">
    <property type="term" value="P:canonical Wnt signaling pathway"/>
    <property type="evidence" value="ECO:0007669"/>
    <property type="project" value="TreeGrafter"/>
</dbReference>
<evidence type="ECO:0000256" key="7">
    <source>
        <dbReference type="ARBA" id="ARBA00023157"/>
    </source>
</evidence>
<dbReference type="PANTHER" id="PTHR12027:SF112">
    <property type="entry name" value="PROTEIN WNT-2"/>
    <property type="match status" value="1"/>
</dbReference>
<dbReference type="PANTHER" id="PTHR12027">
    <property type="entry name" value="WNT RELATED"/>
    <property type="match status" value="1"/>
</dbReference>
<dbReference type="GO" id="GO:0005109">
    <property type="term" value="F:frizzled binding"/>
    <property type="evidence" value="ECO:0007669"/>
    <property type="project" value="TreeGrafter"/>
</dbReference>
<dbReference type="GO" id="GO:0046330">
    <property type="term" value="P:positive regulation of JNK cascade"/>
    <property type="evidence" value="ECO:0007669"/>
    <property type="project" value="TreeGrafter"/>
</dbReference>
<gene>
    <name evidence="11" type="primary">wnt7</name>
</gene>
<evidence type="ECO:0000256" key="3">
    <source>
        <dbReference type="ARBA" id="ARBA00022473"/>
    </source>
</evidence>
<evidence type="ECO:0000256" key="4">
    <source>
        <dbReference type="ARBA" id="ARBA00022525"/>
    </source>
</evidence>
<dbReference type="SMART" id="SM00097">
    <property type="entry name" value="WNT1"/>
    <property type="match status" value="1"/>
</dbReference>
<comment type="similarity">
    <text evidence="2 10">Belongs to the Wnt family.</text>
</comment>
<evidence type="ECO:0000313" key="11">
    <source>
        <dbReference type="EMBL" id="ADR81923.2"/>
    </source>
</evidence>
<evidence type="ECO:0000256" key="9">
    <source>
        <dbReference type="ARBA" id="ARBA00023288"/>
    </source>
</evidence>